<dbReference type="EMBL" id="JBHSGU010000002">
    <property type="protein sequence ID" value="MFC4699391.1"/>
    <property type="molecule type" value="Genomic_DNA"/>
</dbReference>
<organism evidence="3 4">
    <name type="scientific">Glaciecola siphonariae</name>
    <dbReference type="NCBI Taxonomy" id="521012"/>
    <lineage>
        <taxon>Bacteria</taxon>
        <taxon>Pseudomonadati</taxon>
        <taxon>Pseudomonadota</taxon>
        <taxon>Gammaproteobacteria</taxon>
        <taxon>Alteromonadales</taxon>
        <taxon>Alteromonadaceae</taxon>
        <taxon>Glaciecola</taxon>
    </lineage>
</organism>
<keyword evidence="2" id="KW-0472">Membrane</keyword>
<gene>
    <name evidence="3" type="ORF">ACFO4O_04360</name>
</gene>
<keyword evidence="2" id="KW-1133">Transmembrane helix</keyword>
<evidence type="ECO:0000256" key="2">
    <source>
        <dbReference type="SAM" id="Phobius"/>
    </source>
</evidence>
<keyword evidence="4" id="KW-1185">Reference proteome</keyword>
<proteinExistence type="predicted"/>
<feature type="transmembrane region" description="Helical" evidence="2">
    <location>
        <begin position="87"/>
        <end position="110"/>
    </location>
</feature>
<feature type="coiled-coil region" evidence="1">
    <location>
        <begin position="471"/>
        <end position="503"/>
    </location>
</feature>
<evidence type="ECO:0000313" key="4">
    <source>
        <dbReference type="Proteomes" id="UP001595897"/>
    </source>
</evidence>
<keyword evidence="2" id="KW-0812">Transmembrane</keyword>
<comment type="caution">
    <text evidence="3">The sequence shown here is derived from an EMBL/GenBank/DDBJ whole genome shotgun (WGS) entry which is preliminary data.</text>
</comment>
<evidence type="ECO:0008006" key="5">
    <source>
        <dbReference type="Google" id="ProtNLM"/>
    </source>
</evidence>
<reference evidence="4" key="1">
    <citation type="journal article" date="2019" name="Int. J. Syst. Evol. Microbiol.">
        <title>The Global Catalogue of Microorganisms (GCM) 10K type strain sequencing project: providing services to taxonomists for standard genome sequencing and annotation.</title>
        <authorList>
            <consortium name="The Broad Institute Genomics Platform"/>
            <consortium name="The Broad Institute Genome Sequencing Center for Infectious Disease"/>
            <person name="Wu L."/>
            <person name="Ma J."/>
        </authorList>
    </citation>
    <scope>NUCLEOTIDE SEQUENCE [LARGE SCALE GENOMIC DNA]</scope>
    <source>
        <strain evidence="4">KACC 12507</strain>
    </source>
</reference>
<feature type="coiled-coil region" evidence="1">
    <location>
        <begin position="317"/>
        <end position="397"/>
    </location>
</feature>
<sequence>MSKTQIAELVTKMTVDNAQFERQMRKSQTTTGALAKTQKRAANESVFGSNRMSQGFRQAANSAATLSGPMGGIASRLGTVATGFSTVGIAATGVGLAISGLAVIVGLAAAKFAELEKRTLRTEALFKATSGSAGLTTKELSGLATTVAENTLASVAGTTQAINVLQTFKSVSGDAFTRTITLSQDLAAVMGSDIKSSALQLGKALEDPITGLNSLRRSGVSFSAAQKEVIRNLVETGRVAEAQKIILDTLEKQVGGAGAAEGAGLSGAADLLGQRWDEMLESFAETTSIGQATTSSLNAIAGALESVTGFISGPQSLEEYREKLVELRAEQAKFGNSGRGVAASVSRQAEIEEIERTIQKLEEKQQKEASLIEEGKRLRKEAEEEAAEQRLRQAQKQGAAELGALEKSLSSQRELYLIQWEERNAQIEALVLSQEEIESQGYENLLELQRGYLAENNKLYAQSVFEFDERKRKEVEIVQAAEKAKAKAERDKIQREREMTGNQFVQNLADLAQYNSRYAGMAKAAAIAQATIKTYESATGAFNSLANIPIVGPVLGAAAAAAAIAAGLANVAAIKAQPVAGARELGGPVAGGKTYLVGEKGPELFQPGAAGQITSNTNLQRAGLGGGSSQTIQVNLTAMGGGDQRYWNQQARYITKALAREERR</sequence>
<keyword evidence="1" id="KW-0175">Coiled coil</keyword>
<dbReference type="Proteomes" id="UP001595897">
    <property type="component" value="Unassembled WGS sequence"/>
</dbReference>
<name>A0ABV9LU67_9ALTE</name>
<protein>
    <recommendedName>
        <fullName evidence="5">Bacteriophage tail tape measure N-terminal domain-containing protein</fullName>
    </recommendedName>
</protein>
<dbReference type="RefSeq" id="WP_382406139.1">
    <property type="nucleotide sequence ID" value="NZ_JBHSGU010000002.1"/>
</dbReference>
<evidence type="ECO:0000256" key="1">
    <source>
        <dbReference type="SAM" id="Coils"/>
    </source>
</evidence>
<evidence type="ECO:0000313" key="3">
    <source>
        <dbReference type="EMBL" id="MFC4699391.1"/>
    </source>
</evidence>
<accession>A0ABV9LU67</accession>